<feature type="compositionally biased region" description="Low complexity" evidence="6">
    <location>
        <begin position="341"/>
        <end position="356"/>
    </location>
</feature>
<feature type="region of interest" description="Disordered" evidence="6">
    <location>
        <begin position="309"/>
        <end position="356"/>
    </location>
</feature>
<dbReference type="Proteomes" id="UP000582643">
    <property type="component" value="Unassembled WGS sequence"/>
</dbReference>
<proteinExistence type="predicted"/>
<sequence>MERLRADDPREAGPYALVARLGTGGMGAVYLGRSSGGRTVAVKMVRPDLAVDDAFRDRFRREVAAARLVSGAFTAPVVDADPDARAPWMATAFVVGVSLHRAVGTHGPLPEDALRMLTAGLAEALVGIHAAEVIHRDLKPANVLLALDGPHVIDFGIARATDGTALTSTGSVIGSAPYMSPEQALGRHLTPASDVFSLGTTVAFAACGESPFGEGASAAVLFRVVHTEPDLSAVPASVRPLIERCLAKEPERRPSPREVIAYVEGLTRPPDPRLGYGPGLRADRPADLAGWLPGQVAADVLALRAVLTAPPEPEPTPEPVPDPTLPLTGPVEDLLPPPAEPGRTPGRTPGRAPGRRTLLLGLTGGALALAGGGTLWALNHGGSEAADGRGGGASGSTPGPSRPEPDSVPDAKLTWQTKLPSAAVQVLPGNGIVACVTLEQLVGLDRRGGTAWTVKSADHDMYFSVMGANALRVAAVDGDRLYVSGSAGMTPTAARAGVKAAVLSVRMADGKDPWTATLAGHDSAGALGFPGVRDGRAYVLPLTRDESTVGELNVWALDLAGRRTAWLHEARAMPVFWSLPRSGGGLLYADTERIVAVGAKGTVAWSKEFRAALAGAAGPYYLVVDDHGTLTAFDAATGERAWTVPDVLGASRLGDGVATDERGTVAYVLVRDADDGLSLVALDAATGKARWRRPIPADAPGSPAPGARLLCADGNVYRIGADGMLWAFDAANGKPRWKYGGFKGIAPANLAWAAGDRRLCISDTGATTVAALDANGA</sequence>
<keyword evidence="1" id="KW-0808">Transferase</keyword>
<dbReference type="AlphaFoldDB" id="A0A7W7XAP4"/>
<dbReference type="InterPro" id="IPR018391">
    <property type="entry name" value="PQQ_b-propeller_rpt"/>
</dbReference>
<dbReference type="SMART" id="SM00220">
    <property type="entry name" value="S_TKc"/>
    <property type="match status" value="1"/>
</dbReference>
<keyword evidence="9" id="KW-1185">Reference proteome</keyword>
<evidence type="ECO:0000313" key="9">
    <source>
        <dbReference type="Proteomes" id="UP000582643"/>
    </source>
</evidence>
<protein>
    <submittedName>
        <fullName evidence="8">Outer membrane protein assembly factor BamB</fullName>
    </submittedName>
</protein>
<feature type="region of interest" description="Disordered" evidence="6">
    <location>
        <begin position="381"/>
        <end position="411"/>
    </location>
</feature>
<dbReference type="PANTHER" id="PTHR43289">
    <property type="entry name" value="MITOGEN-ACTIVATED PROTEIN KINASE KINASE KINASE 20-RELATED"/>
    <property type="match status" value="1"/>
</dbReference>
<dbReference type="InterPro" id="IPR000719">
    <property type="entry name" value="Prot_kinase_dom"/>
</dbReference>
<dbReference type="InterPro" id="IPR017441">
    <property type="entry name" value="Protein_kinase_ATP_BS"/>
</dbReference>
<dbReference type="SMART" id="SM00564">
    <property type="entry name" value="PQQ"/>
    <property type="match status" value="3"/>
</dbReference>
<feature type="compositionally biased region" description="Pro residues" evidence="6">
    <location>
        <begin position="310"/>
        <end position="324"/>
    </location>
</feature>
<dbReference type="InterPro" id="IPR011009">
    <property type="entry name" value="Kinase-like_dom_sf"/>
</dbReference>
<evidence type="ECO:0000313" key="8">
    <source>
        <dbReference type="EMBL" id="MBB4981182.1"/>
    </source>
</evidence>
<dbReference type="RefSeq" id="WP_184930650.1">
    <property type="nucleotide sequence ID" value="NZ_JACHJY010000003.1"/>
</dbReference>
<evidence type="ECO:0000256" key="1">
    <source>
        <dbReference type="ARBA" id="ARBA00022679"/>
    </source>
</evidence>
<dbReference type="SUPFAM" id="SSF56112">
    <property type="entry name" value="Protein kinase-like (PK-like)"/>
    <property type="match status" value="1"/>
</dbReference>
<dbReference type="EMBL" id="JACHJY010000003">
    <property type="protein sequence ID" value="MBB4981182.1"/>
    <property type="molecule type" value="Genomic_DNA"/>
</dbReference>
<dbReference type="InterPro" id="IPR008271">
    <property type="entry name" value="Ser/Thr_kinase_AS"/>
</dbReference>
<dbReference type="Gene3D" id="1.10.510.10">
    <property type="entry name" value="Transferase(Phosphotransferase) domain 1"/>
    <property type="match status" value="1"/>
</dbReference>
<keyword evidence="2 5" id="KW-0547">Nucleotide-binding</keyword>
<dbReference type="Gene3D" id="2.130.10.10">
    <property type="entry name" value="YVTN repeat-like/Quinoprotein amine dehydrogenase"/>
    <property type="match status" value="1"/>
</dbReference>
<feature type="domain" description="Protein kinase" evidence="7">
    <location>
        <begin position="15"/>
        <end position="274"/>
    </location>
</feature>
<dbReference type="PROSITE" id="PS00107">
    <property type="entry name" value="PROTEIN_KINASE_ATP"/>
    <property type="match status" value="1"/>
</dbReference>
<evidence type="ECO:0000256" key="3">
    <source>
        <dbReference type="ARBA" id="ARBA00022777"/>
    </source>
</evidence>
<evidence type="ECO:0000256" key="5">
    <source>
        <dbReference type="PROSITE-ProRule" id="PRU10141"/>
    </source>
</evidence>
<keyword evidence="3" id="KW-0418">Kinase</keyword>
<evidence type="ECO:0000259" key="7">
    <source>
        <dbReference type="PROSITE" id="PS50011"/>
    </source>
</evidence>
<keyword evidence="4 5" id="KW-0067">ATP-binding</keyword>
<dbReference type="GO" id="GO:0005524">
    <property type="term" value="F:ATP binding"/>
    <property type="evidence" value="ECO:0007669"/>
    <property type="project" value="UniProtKB-UniRule"/>
</dbReference>
<dbReference type="InterPro" id="IPR015943">
    <property type="entry name" value="WD40/YVTN_repeat-like_dom_sf"/>
</dbReference>
<gene>
    <name evidence="8" type="ORF">GGE06_002092</name>
</gene>
<dbReference type="Pfam" id="PF13360">
    <property type="entry name" value="PQQ_2"/>
    <property type="match status" value="1"/>
</dbReference>
<reference evidence="8 9" key="1">
    <citation type="submission" date="2020-08" db="EMBL/GenBank/DDBJ databases">
        <title>Genomic Encyclopedia of Type Strains, Phase III (KMG-III): the genomes of soil and plant-associated and newly described type strains.</title>
        <authorList>
            <person name="Whitman W."/>
        </authorList>
    </citation>
    <scope>NUCLEOTIDE SEQUENCE [LARGE SCALE GENOMIC DNA]</scope>
    <source>
        <strain evidence="8 9">SFB5A</strain>
    </source>
</reference>
<dbReference type="Gene3D" id="3.30.200.20">
    <property type="entry name" value="Phosphorylase Kinase, domain 1"/>
    <property type="match status" value="1"/>
</dbReference>
<dbReference type="PROSITE" id="PS50011">
    <property type="entry name" value="PROTEIN_KINASE_DOM"/>
    <property type="match status" value="1"/>
</dbReference>
<evidence type="ECO:0000256" key="2">
    <source>
        <dbReference type="ARBA" id="ARBA00022741"/>
    </source>
</evidence>
<dbReference type="PANTHER" id="PTHR43289:SF34">
    <property type="entry name" value="SERINE_THREONINE-PROTEIN KINASE YBDM-RELATED"/>
    <property type="match status" value="1"/>
</dbReference>
<dbReference type="Gene3D" id="2.40.10.480">
    <property type="match status" value="1"/>
</dbReference>
<name>A0A7W7XAP4_9ACTN</name>
<dbReference type="Pfam" id="PF00069">
    <property type="entry name" value="Pkinase"/>
    <property type="match status" value="1"/>
</dbReference>
<feature type="binding site" evidence="5">
    <location>
        <position position="43"/>
    </location>
    <ligand>
        <name>ATP</name>
        <dbReference type="ChEBI" id="CHEBI:30616"/>
    </ligand>
</feature>
<dbReference type="CDD" id="cd14014">
    <property type="entry name" value="STKc_PknB_like"/>
    <property type="match status" value="1"/>
</dbReference>
<comment type="caution">
    <text evidence="8">The sequence shown here is derived from an EMBL/GenBank/DDBJ whole genome shotgun (WGS) entry which is preliminary data.</text>
</comment>
<dbReference type="InterPro" id="IPR011047">
    <property type="entry name" value="Quinoprotein_ADH-like_sf"/>
</dbReference>
<dbReference type="InterPro" id="IPR002372">
    <property type="entry name" value="PQQ_rpt_dom"/>
</dbReference>
<organism evidence="8 9">
    <name type="scientific">Streptomyces nymphaeiformis</name>
    <dbReference type="NCBI Taxonomy" id="2663842"/>
    <lineage>
        <taxon>Bacteria</taxon>
        <taxon>Bacillati</taxon>
        <taxon>Actinomycetota</taxon>
        <taxon>Actinomycetes</taxon>
        <taxon>Kitasatosporales</taxon>
        <taxon>Streptomycetaceae</taxon>
        <taxon>Streptomyces</taxon>
    </lineage>
</organism>
<accession>A0A7W7XAP4</accession>
<evidence type="ECO:0000256" key="4">
    <source>
        <dbReference type="ARBA" id="ARBA00022840"/>
    </source>
</evidence>
<dbReference type="GO" id="GO:0004674">
    <property type="term" value="F:protein serine/threonine kinase activity"/>
    <property type="evidence" value="ECO:0007669"/>
    <property type="project" value="TreeGrafter"/>
</dbReference>
<evidence type="ECO:0000256" key="6">
    <source>
        <dbReference type="SAM" id="MobiDB-lite"/>
    </source>
</evidence>
<dbReference type="PROSITE" id="PS00108">
    <property type="entry name" value="PROTEIN_KINASE_ST"/>
    <property type="match status" value="1"/>
</dbReference>
<dbReference type="SUPFAM" id="SSF50998">
    <property type="entry name" value="Quinoprotein alcohol dehydrogenase-like"/>
    <property type="match status" value="2"/>
</dbReference>